<evidence type="ECO:0000256" key="3">
    <source>
        <dbReference type="ARBA" id="ARBA00022525"/>
    </source>
</evidence>
<gene>
    <name evidence="11" type="ORF">P174DRAFT_409635</name>
</gene>
<evidence type="ECO:0000256" key="7">
    <source>
        <dbReference type="ARBA" id="ARBA00060953"/>
    </source>
</evidence>
<evidence type="ECO:0000256" key="9">
    <source>
        <dbReference type="SAM" id="MobiDB-lite"/>
    </source>
</evidence>
<keyword evidence="4 10" id="KW-0732">Signal</keyword>
<comment type="caution">
    <text evidence="11">The sequence shown here is derived from an EMBL/GenBank/DDBJ whole genome shotgun (WGS) entry which is preliminary data.</text>
</comment>
<evidence type="ECO:0000256" key="2">
    <source>
        <dbReference type="ARBA" id="ARBA00022512"/>
    </source>
</evidence>
<dbReference type="Gene3D" id="1.20.1280.140">
    <property type="match status" value="1"/>
</dbReference>
<reference evidence="12" key="1">
    <citation type="journal article" date="2018" name="Proc. Natl. Acad. Sci. U.S.A.">
        <title>Linking secondary metabolites to gene clusters through genome sequencing of six diverse Aspergillus species.</title>
        <authorList>
            <person name="Kaerboelling I."/>
            <person name="Vesth T.C."/>
            <person name="Frisvad J.C."/>
            <person name="Nybo J.L."/>
            <person name="Theobald S."/>
            <person name="Kuo A."/>
            <person name="Bowyer P."/>
            <person name="Matsuda Y."/>
            <person name="Mondo S."/>
            <person name="Lyhne E.K."/>
            <person name="Kogle M.E."/>
            <person name="Clum A."/>
            <person name="Lipzen A."/>
            <person name="Salamov A."/>
            <person name="Ngan C.Y."/>
            <person name="Daum C."/>
            <person name="Chiniquy J."/>
            <person name="Barry K."/>
            <person name="LaButti K."/>
            <person name="Haridas S."/>
            <person name="Simmons B.A."/>
            <person name="Magnuson J.K."/>
            <person name="Mortensen U.H."/>
            <person name="Larsen T.O."/>
            <person name="Grigoriev I.V."/>
            <person name="Baker S.E."/>
            <person name="Andersen M.R."/>
        </authorList>
    </citation>
    <scope>NUCLEOTIDE SEQUENCE [LARGE SCALE GENOMIC DNA]</scope>
    <source>
        <strain evidence="12">IBT 16806</strain>
    </source>
</reference>
<keyword evidence="5" id="KW-0446">Lipid-binding</keyword>
<feature type="signal peptide" evidence="10">
    <location>
        <begin position="1"/>
        <end position="17"/>
    </location>
</feature>
<dbReference type="STRING" id="1392255.A0A2I1C722"/>
<feature type="chain" id="PRO_5014157140" description="Cell wall mannoprotein 1" evidence="10">
    <location>
        <begin position="18"/>
        <end position="286"/>
    </location>
</feature>
<evidence type="ECO:0000256" key="1">
    <source>
        <dbReference type="ARBA" id="ARBA00004191"/>
    </source>
</evidence>
<evidence type="ECO:0000256" key="6">
    <source>
        <dbReference type="ARBA" id="ARBA00056563"/>
    </source>
</evidence>
<feature type="compositionally biased region" description="Low complexity" evidence="9">
    <location>
        <begin position="175"/>
        <end position="225"/>
    </location>
</feature>
<evidence type="ECO:0000256" key="5">
    <source>
        <dbReference type="ARBA" id="ARBA00023121"/>
    </source>
</evidence>
<comment type="similarity">
    <text evidence="7">Belongs to the cell wall mannoprotein 1 family.</text>
</comment>
<evidence type="ECO:0000256" key="10">
    <source>
        <dbReference type="SAM" id="SignalP"/>
    </source>
</evidence>
<dbReference type="RefSeq" id="XP_024682008.1">
    <property type="nucleotide sequence ID" value="XM_024824213.1"/>
</dbReference>
<feature type="compositionally biased region" description="Pro residues" evidence="9">
    <location>
        <begin position="226"/>
        <end position="258"/>
    </location>
</feature>
<sequence>MRFSALLVTLGLTGALATPTLVSRQAGAVGVISDIQAQTSALASAVSSYNGGDPSAVKSASEKLVSTINSGVDTVKSGSALSTADALALTSPVQDLTKQVEDVVSDLISKKDQFVAANAGGTVYQDLQAQYTAADNLAKAISAKVPEALADIAAQLSAGITTAIQKGLDAYKDAASSTGTASSSSAPATETETATETSTATGTVTKTATSTPVIPTGTASGSASATPPPALPPPRAAPAPALALPPPPPAPTSSPLAPPARSTSATLSAVPSSLPPSPSLSKRPRF</sequence>
<accession>A0A2I1C722</accession>
<keyword evidence="12" id="KW-1185">Reference proteome</keyword>
<evidence type="ECO:0000313" key="12">
    <source>
        <dbReference type="Proteomes" id="UP000234474"/>
    </source>
</evidence>
<evidence type="ECO:0000256" key="8">
    <source>
        <dbReference type="ARBA" id="ARBA00071527"/>
    </source>
</evidence>
<keyword evidence="3" id="KW-0964">Secreted</keyword>
<name>A0A2I1C722_ASPN1</name>
<dbReference type="GO" id="GO:0008289">
    <property type="term" value="F:lipid binding"/>
    <property type="evidence" value="ECO:0007669"/>
    <property type="project" value="UniProtKB-KW"/>
</dbReference>
<dbReference type="InterPro" id="IPR021054">
    <property type="entry name" value="Cell_wall_mannoprotein_1"/>
</dbReference>
<evidence type="ECO:0000256" key="4">
    <source>
        <dbReference type="ARBA" id="ARBA00022729"/>
    </source>
</evidence>
<dbReference type="OrthoDB" id="2422134at2759"/>
<dbReference type="Pfam" id="PF12296">
    <property type="entry name" value="HsbA"/>
    <property type="match status" value="1"/>
</dbReference>
<dbReference type="GO" id="GO:0005576">
    <property type="term" value="C:extracellular region"/>
    <property type="evidence" value="ECO:0007669"/>
    <property type="project" value="TreeGrafter"/>
</dbReference>
<comment type="function">
    <text evidence="6">Constitutive protein of the cell wall. Antigen target of host humoral immune response.</text>
</comment>
<feature type="compositionally biased region" description="Low complexity" evidence="9">
    <location>
        <begin position="259"/>
        <end position="272"/>
    </location>
</feature>
<proteinExistence type="inferred from homology"/>
<evidence type="ECO:0000313" key="11">
    <source>
        <dbReference type="EMBL" id="PKX93413.1"/>
    </source>
</evidence>
<comment type="subcellular location">
    <subcellularLocation>
        <location evidence="1">Secreted</location>
        <location evidence="1">Cell wall</location>
    </subcellularLocation>
</comment>
<organism evidence="11 12">
    <name type="scientific">Aspergillus novofumigatus (strain IBT 16806)</name>
    <dbReference type="NCBI Taxonomy" id="1392255"/>
    <lineage>
        <taxon>Eukaryota</taxon>
        <taxon>Fungi</taxon>
        <taxon>Dikarya</taxon>
        <taxon>Ascomycota</taxon>
        <taxon>Pezizomycotina</taxon>
        <taxon>Eurotiomycetes</taxon>
        <taxon>Eurotiomycetidae</taxon>
        <taxon>Eurotiales</taxon>
        <taxon>Aspergillaceae</taxon>
        <taxon>Aspergillus</taxon>
        <taxon>Aspergillus subgen. Fumigati</taxon>
    </lineage>
</organism>
<dbReference type="OMA" id="HSHEMTA"/>
<dbReference type="AlphaFoldDB" id="A0A2I1C722"/>
<feature type="region of interest" description="Disordered" evidence="9">
    <location>
        <begin position="175"/>
        <end position="286"/>
    </location>
</feature>
<dbReference type="VEuPathDB" id="FungiDB:P174DRAFT_409635"/>
<dbReference type="FunFam" id="1.20.1280.140:FF:000001">
    <property type="entry name" value="Cell wall serine-threonine-rich galactomannoprotein Mp1"/>
    <property type="match status" value="1"/>
</dbReference>
<dbReference type="PANTHER" id="PTHR38123:SF6">
    <property type="entry name" value="CELL WALL SERINE-THREONINE-RICH GALACTOMANNOPROTEIN MP1 (AFU_ORTHOLOGUE AFUA_4G03240)"/>
    <property type="match status" value="1"/>
</dbReference>
<keyword evidence="2" id="KW-0134">Cell wall</keyword>
<dbReference type="PANTHER" id="PTHR38123">
    <property type="entry name" value="CELL WALL SERINE-THREONINE-RICH GALACTOMANNOPROTEIN MP1 (AFU_ORTHOLOGUE AFUA_4G03240)"/>
    <property type="match status" value="1"/>
</dbReference>
<dbReference type="Proteomes" id="UP000234474">
    <property type="component" value="Unassembled WGS sequence"/>
</dbReference>
<dbReference type="EMBL" id="MSZS01000005">
    <property type="protein sequence ID" value="PKX93413.1"/>
    <property type="molecule type" value="Genomic_DNA"/>
</dbReference>
<dbReference type="GO" id="GO:0009277">
    <property type="term" value="C:fungal-type cell wall"/>
    <property type="evidence" value="ECO:0007669"/>
    <property type="project" value="UniProtKB-ARBA"/>
</dbReference>
<dbReference type="GeneID" id="36531538"/>
<protein>
    <recommendedName>
        <fullName evidence="8">Cell wall mannoprotein 1</fullName>
    </recommendedName>
</protein>